<evidence type="ECO:0000313" key="8">
    <source>
        <dbReference type="Ensembl" id="ENSLLEP00000030258.1"/>
    </source>
</evidence>
<name>A0A8C5PZB2_9ANUR</name>
<reference evidence="8" key="2">
    <citation type="submission" date="2025-09" db="UniProtKB">
        <authorList>
            <consortium name="Ensembl"/>
        </authorList>
    </citation>
    <scope>IDENTIFICATION</scope>
</reference>
<dbReference type="Gene3D" id="3.30.160.60">
    <property type="entry name" value="Classic Zinc Finger"/>
    <property type="match status" value="1"/>
</dbReference>
<evidence type="ECO:0000259" key="7">
    <source>
        <dbReference type="PROSITE" id="PS50119"/>
    </source>
</evidence>
<dbReference type="GeneTree" id="ENSGT01030000234583"/>
<keyword evidence="9" id="KW-1185">Reference proteome</keyword>
<feature type="region of interest" description="Disordered" evidence="6">
    <location>
        <begin position="263"/>
        <end position="323"/>
    </location>
</feature>
<dbReference type="PANTHER" id="PTHR25465">
    <property type="entry name" value="B-BOX DOMAIN CONTAINING"/>
    <property type="match status" value="1"/>
</dbReference>
<dbReference type="Pfam" id="PF00643">
    <property type="entry name" value="zf-B_box"/>
    <property type="match status" value="1"/>
</dbReference>
<dbReference type="InterPro" id="IPR000315">
    <property type="entry name" value="Znf_B-box"/>
</dbReference>
<keyword evidence="1" id="KW-0479">Metal-binding</keyword>
<keyword evidence="3" id="KW-0862">Zinc</keyword>
<accession>A0A8C5PZB2</accession>
<dbReference type="PROSITE" id="PS50119">
    <property type="entry name" value="ZF_BBOX"/>
    <property type="match status" value="1"/>
</dbReference>
<dbReference type="GO" id="GO:0008270">
    <property type="term" value="F:zinc ion binding"/>
    <property type="evidence" value="ECO:0007669"/>
    <property type="project" value="UniProtKB-KW"/>
</dbReference>
<dbReference type="Gene3D" id="1.20.5.1230">
    <property type="entry name" value="Apolipoprotein A-I"/>
    <property type="match status" value="1"/>
</dbReference>
<dbReference type="SMART" id="SM00336">
    <property type="entry name" value="BBOX"/>
    <property type="match status" value="1"/>
</dbReference>
<evidence type="ECO:0000256" key="4">
    <source>
        <dbReference type="PROSITE-ProRule" id="PRU00024"/>
    </source>
</evidence>
<dbReference type="OrthoDB" id="6105938at2759"/>
<evidence type="ECO:0000256" key="5">
    <source>
        <dbReference type="SAM" id="Coils"/>
    </source>
</evidence>
<proteinExistence type="predicted"/>
<feature type="coiled-coil region" evidence="5">
    <location>
        <begin position="49"/>
        <end position="83"/>
    </location>
</feature>
<evidence type="ECO:0000256" key="2">
    <source>
        <dbReference type="ARBA" id="ARBA00022771"/>
    </source>
</evidence>
<reference evidence="8" key="1">
    <citation type="submission" date="2025-08" db="UniProtKB">
        <authorList>
            <consortium name="Ensembl"/>
        </authorList>
    </citation>
    <scope>IDENTIFICATION</scope>
</reference>
<feature type="compositionally biased region" description="Acidic residues" evidence="6">
    <location>
        <begin position="287"/>
        <end position="323"/>
    </location>
</feature>
<keyword evidence="2 4" id="KW-0863">Zinc-finger</keyword>
<feature type="domain" description="B box-type" evidence="7">
    <location>
        <begin position="7"/>
        <end position="48"/>
    </location>
</feature>
<dbReference type="InterPro" id="IPR051051">
    <property type="entry name" value="E3_ubiq-ligase_TRIM/RNF"/>
</dbReference>
<evidence type="ECO:0000313" key="9">
    <source>
        <dbReference type="Proteomes" id="UP000694569"/>
    </source>
</evidence>
<evidence type="ECO:0000256" key="6">
    <source>
        <dbReference type="SAM" id="MobiDB-lite"/>
    </source>
</evidence>
<dbReference type="PANTHER" id="PTHR25465:SF41">
    <property type="entry name" value="E3 UBIQUITIN-PROTEIN LIGASE RNF135"/>
    <property type="match status" value="1"/>
</dbReference>
<evidence type="ECO:0000256" key="1">
    <source>
        <dbReference type="ARBA" id="ARBA00022723"/>
    </source>
</evidence>
<dbReference type="AlphaFoldDB" id="A0A8C5PZB2"/>
<protein>
    <recommendedName>
        <fullName evidence="7">B box-type domain-containing protein</fullName>
    </recommendedName>
</protein>
<sequence>MEPTASLENRKCPIHKKVLEYYCLEDATCVCVSCCLIGEHRGHQMESLHETAEKNKEKMQNILGRLISERKKNKNKSQSLQEESGKLEDTIAGLTGETTVLFIGVREQLETLEKQVLSQIRRSGDKVKEIYSCLKTHLEIKMEELSRKVGHIEELSRKVGHIEELSRKVGHIEELSRKVDHIEELSRKAGYIEELSRKAGHIEKLSRKAGHIEELSREAGHIEELSRKVGHIEELSRKVGHIEELCATMDPLAILKGWDSGGDDEEKSDVDCNNFSKINKSVKEASEGDDEGDNDHNDEDNEEDDDVEDYDDDDEGDEVDDESSVAGEYGLIFATIHTGLDEVVIWAKRQCKAEEASHKSLDVDMISNTLLDVKTAGNIIAIPGDGKAMTFSNICSAVLNLAVALPIFGHKMETVAIRDTGHWDYISRHALQGDRKRVETGHLHPPPRGERARARQGTRESRRTEEIARGPRPEPE</sequence>
<dbReference type="Proteomes" id="UP000694569">
    <property type="component" value="Unplaced"/>
</dbReference>
<dbReference type="SUPFAM" id="SSF57845">
    <property type="entry name" value="B-box zinc-binding domain"/>
    <property type="match status" value="1"/>
</dbReference>
<dbReference type="CDD" id="cd19769">
    <property type="entry name" value="Bbox2_TRIM16-like"/>
    <property type="match status" value="1"/>
</dbReference>
<dbReference type="Ensembl" id="ENSLLET00000031422.1">
    <property type="protein sequence ID" value="ENSLLEP00000030258.1"/>
    <property type="gene ID" value="ENSLLEG00000019195.1"/>
</dbReference>
<organism evidence="8 9">
    <name type="scientific">Leptobrachium leishanense</name>
    <name type="common">Leishan spiny toad</name>
    <dbReference type="NCBI Taxonomy" id="445787"/>
    <lineage>
        <taxon>Eukaryota</taxon>
        <taxon>Metazoa</taxon>
        <taxon>Chordata</taxon>
        <taxon>Craniata</taxon>
        <taxon>Vertebrata</taxon>
        <taxon>Euteleostomi</taxon>
        <taxon>Amphibia</taxon>
        <taxon>Batrachia</taxon>
        <taxon>Anura</taxon>
        <taxon>Pelobatoidea</taxon>
        <taxon>Megophryidae</taxon>
        <taxon>Leptobrachium</taxon>
    </lineage>
</organism>
<feature type="region of interest" description="Disordered" evidence="6">
    <location>
        <begin position="436"/>
        <end position="476"/>
    </location>
</feature>
<evidence type="ECO:0000256" key="3">
    <source>
        <dbReference type="ARBA" id="ARBA00022833"/>
    </source>
</evidence>
<keyword evidence="5" id="KW-0175">Coiled coil</keyword>